<organism evidence="1 2">
    <name type="scientific">Virgibacillus massiliensis</name>
    <dbReference type="NCBI Taxonomy" id="1462526"/>
    <lineage>
        <taxon>Bacteria</taxon>
        <taxon>Bacillati</taxon>
        <taxon>Bacillota</taxon>
        <taxon>Bacilli</taxon>
        <taxon>Bacillales</taxon>
        <taxon>Bacillaceae</taxon>
        <taxon>Virgibacillus</taxon>
    </lineage>
</organism>
<dbReference type="eggNOG" id="COG1373">
    <property type="taxonomic scope" value="Bacteria"/>
</dbReference>
<dbReference type="Proteomes" id="UP000028875">
    <property type="component" value="Unassembled WGS sequence"/>
</dbReference>
<name>A0A024Q953_9BACI</name>
<dbReference type="Pfam" id="PF13730">
    <property type="entry name" value="HTH_36"/>
    <property type="match status" value="1"/>
</dbReference>
<reference evidence="2" key="2">
    <citation type="submission" date="2014-05" db="EMBL/GenBank/DDBJ databases">
        <title>Draft genome sequence of Virgibacillus massiliensis Vm-5.</title>
        <authorList>
            <person name="Khelaifia S."/>
            <person name="Croce O."/>
            <person name="Lagier J.C."/>
            <person name="Raoult D."/>
        </authorList>
    </citation>
    <scope>NUCLEOTIDE SEQUENCE [LARGE SCALE GENOMIC DNA]</scope>
    <source>
        <strain evidence="2">Vm-5</strain>
    </source>
</reference>
<dbReference type="Gene3D" id="1.10.10.10">
    <property type="entry name" value="Winged helix-like DNA-binding domain superfamily/Winged helix DNA-binding domain"/>
    <property type="match status" value="1"/>
</dbReference>
<dbReference type="STRING" id="1462526.BN990_01340"/>
<accession>A0A024Q953</accession>
<dbReference type="OrthoDB" id="2708249at2"/>
<sequence>MHYLSDYSTFDNTQELNYHVKQHEQYNTDQLTATMRTVLRFIARYSVKYAGAAHLKVATIAESIDKSDRTVRRVLKCLETLGIIKRIGMIRPKSGGVGANIIQLLPFVSDRLSEREVDDKTSEQRESRIKSGNEPCNKRYLKDYVLETMEAAGARNNIPKSLYEILSPFFYGAELRKYVGIVFRAKSAKTRLETHTAAFTACLIDCIRRYKLGEIRNLDGYIYASIRKLSRKLFLEEVNPLCG</sequence>
<dbReference type="SUPFAM" id="SSF46785">
    <property type="entry name" value="Winged helix' DNA-binding domain"/>
    <property type="match status" value="1"/>
</dbReference>
<dbReference type="RefSeq" id="WP_051739038.1">
    <property type="nucleotide sequence ID" value="NZ_BNER01000003.1"/>
</dbReference>
<dbReference type="EMBL" id="CCDP010000001">
    <property type="protein sequence ID" value="CDQ39058.1"/>
    <property type="molecule type" value="Genomic_DNA"/>
</dbReference>
<evidence type="ECO:0000313" key="1">
    <source>
        <dbReference type="EMBL" id="CDQ39058.1"/>
    </source>
</evidence>
<reference evidence="1 2" key="1">
    <citation type="submission" date="2014-03" db="EMBL/GenBank/DDBJ databases">
        <authorList>
            <person name="Urmite Genomes U."/>
        </authorList>
    </citation>
    <scope>NUCLEOTIDE SEQUENCE [LARGE SCALE GENOMIC DNA]</scope>
    <source>
        <strain evidence="1 2">Vm-5</strain>
    </source>
</reference>
<gene>
    <name evidence="1" type="ORF">BN990_01340</name>
</gene>
<proteinExistence type="predicted"/>
<dbReference type="InterPro" id="IPR036388">
    <property type="entry name" value="WH-like_DNA-bd_sf"/>
</dbReference>
<protein>
    <recommendedName>
        <fullName evidence="3">Helix-turn-helix domain-containing protein</fullName>
    </recommendedName>
</protein>
<dbReference type="InterPro" id="IPR036390">
    <property type="entry name" value="WH_DNA-bd_sf"/>
</dbReference>
<evidence type="ECO:0000313" key="2">
    <source>
        <dbReference type="Proteomes" id="UP000028875"/>
    </source>
</evidence>
<evidence type="ECO:0008006" key="3">
    <source>
        <dbReference type="Google" id="ProtNLM"/>
    </source>
</evidence>
<dbReference type="AlphaFoldDB" id="A0A024Q953"/>
<keyword evidence="2" id="KW-1185">Reference proteome</keyword>
<comment type="caution">
    <text evidence="1">The sequence shown here is derived from an EMBL/GenBank/DDBJ whole genome shotgun (WGS) entry which is preliminary data.</text>
</comment>